<evidence type="ECO:0000256" key="4">
    <source>
        <dbReference type="ARBA" id="ARBA00022807"/>
    </source>
</evidence>
<evidence type="ECO:0000256" key="2">
    <source>
        <dbReference type="ARBA" id="ARBA00022670"/>
    </source>
</evidence>
<gene>
    <name evidence="5" type="ORF">LIER_41155</name>
</gene>
<dbReference type="SUPFAM" id="SSF53182">
    <property type="entry name" value="Pyrrolidone carboxyl peptidase (pyroglutamate aminopeptidase)"/>
    <property type="match status" value="1"/>
</dbReference>
<dbReference type="PANTHER" id="PTHR23402:SF26">
    <property type="entry name" value="PEPTIDASE C15, PYROGLUTAMYL PEPTIDASE I-LIKE PROTEIN"/>
    <property type="match status" value="1"/>
</dbReference>
<protein>
    <submittedName>
        <fullName evidence="5">Cysteine protease</fullName>
    </submittedName>
</protein>
<keyword evidence="6" id="KW-1185">Reference proteome</keyword>
<proteinExistence type="inferred from homology"/>
<comment type="caution">
    <text evidence="5">The sequence shown here is derived from an EMBL/GenBank/DDBJ whole genome shotgun (WGS) entry which is preliminary data.</text>
</comment>
<organism evidence="5 6">
    <name type="scientific">Lithospermum erythrorhizon</name>
    <name type="common">Purple gromwell</name>
    <name type="synonym">Lithospermum officinale var. erythrorhizon</name>
    <dbReference type="NCBI Taxonomy" id="34254"/>
    <lineage>
        <taxon>Eukaryota</taxon>
        <taxon>Viridiplantae</taxon>
        <taxon>Streptophyta</taxon>
        <taxon>Embryophyta</taxon>
        <taxon>Tracheophyta</taxon>
        <taxon>Spermatophyta</taxon>
        <taxon>Magnoliopsida</taxon>
        <taxon>eudicotyledons</taxon>
        <taxon>Gunneridae</taxon>
        <taxon>Pentapetalae</taxon>
        <taxon>asterids</taxon>
        <taxon>lamiids</taxon>
        <taxon>Boraginales</taxon>
        <taxon>Boraginaceae</taxon>
        <taxon>Boraginoideae</taxon>
        <taxon>Lithospermeae</taxon>
        <taxon>Lithospermum</taxon>
    </lineage>
</organism>
<dbReference type="Gene3D" id="3.40.630.20">
    <property type="entry name" value="Peptidase C15, pyroglutamyl peptidase I-like"/>
    <property type="match status" value="1"/>
</dbReference>
<dbReference type="GO" id="GO:0008234">
    <property type="term" value="F:cysteine-type peptidase activity"/>
    <property type="evidence" value="ECO:0007669"/>
    <property type="project" value="UniProtKB-KW"/>
</dbReference>
<dbReference type="AlphaFoldDB" id="A0AAV3R8V5"/>
<evidence type="ECO:0000313" key="6">
    <source>
        <dbReference type="Proteomes" id="UP001454036"/>
    </source>
</evidence>
<dbReference type="InterPro" id="IPR016125">
    <property type="entry name" value="Peptidase_C15-like"/>
</dbReference>
<dbReference type="Proteomes" id="UP001454036">
    <property type="component" value="Unassembled WGS sequence"/>
</dbReference>
<keyword evidence="4" id="KW-0788">Thiol protease</keyword>
<keyword evidence="3" id="KW-0378">Hydrolase</keyword>
<keyword evidence="2 5" id="KW-0645">Protease</keyword>
<evidence type="ECO:0000256" key="1">
    <source>
        <dbReference type="ARBA" id="ARBA00006641"/>
    </source>
</evidence>
<dbReference type="EMBL" id="BAABME010025067">
    <property type="protein sequence ID" value="GAA0171422.1"/>
    <property type="molecule type" value="Genomic_DNA"/>
</dbReference>
<dbReference type="PANTHER" id="PTHR23402">
    <property type="entry name" value="PROTEASE FAMILY C15 PYROGLUTAMYL-PEPTIDASE I-RELATED"/>
    <property type="match status" value="1"/>
</dbReference>
<comment type="similarity">
    <text evidence="1">Belongs to the peptidase C15 family.</text>
</comment>
<reference evidence="5 6" key="1">
    <citation type="submission" date="2024-01" db="EMBL/GenBank/DDBJ databases">
        <title>The complete chloroplast genome sequence of Lithospermum erythrorhizon: insights into the phylogenetic relationship among Boraginaceae species and the maternal lineages of purple gromwells.</title>
        <authorList>
            <person name="Okada T."/>
            <person name="Watanabe K."/>
        </authorList>
    </citation>
    <scope>NUCLEOTIDE SEQUENCE [LARGE SCALE GENOMIC DNA]</scope>
</reference>
<evidence type="ECO:0000256" key="3">
    <source>
        <dbReference type="ARBA" id="ARBA00022801"/>
    </source>
</evidence>
<dbReference type="GO" id="GO:0006508">
    <property type="term" value="P:proteolysis"/>
    <property type="evidence" value="ECO:0007669"/>
    <property type="project" value="UniProtKB-KW"/>
</dbReference>
<accession>A0AAV3R8V5</accession>
<evidence type="ECO:0000313" key="5">
    <source>
        <dbReference type="EMBL" id="GAA0171422.1"/>
    </source>
</evidence>
<sequence>MVSENPKSVSIYVTGFKMFRGVSDNPTETIVNQLKNYAEKKGLPSAGEGALPELYKVMESGIILKGTNSIADTFFIVCHIPEFLKYCLQLDLGVNSGAIKFAIEQLAANEATFQCPDEHGWKPQQFPIIPEDGGISKTRKVLVVGCCEEIFIERRLRPWFRWESRWGLVH</sequence>
<dbReference type="InterPro" id="IPR036440">
    <property type="entry name" value="Peptidase_C15-like_sf"/>
</dbReference>
<name>A0AAV3R8V5_LITER</name>